<dbReference type="EMBL" id="BSXS01012557">
    <property type="protein sequence ID" value="GMF02594.1"/>
    <property type="molecule type" value="Genomic_DNA"/>
</dbReference>
<evidence type="ECO:0000313" key="1">
    <source>
        <dbReference type="EMBL" id="GMF02594.1"/>
    </source>
</evidence>
<keyword evidence="2" id="KW-1185">Reference proteome</keyword>
<dbReference type="Proteomes" id="UP001165064">
    <property type="component" value="Unassembled WGS sequence"/>
</dbReference>
<sequence length="73" mass="7999">MIEELHVTLEDGTIGITKDDGTEDGLADELLDNGMVIAEEITGTLLEERTDDDRTFVDLTEEDGKVDGLTEDD</sequence>
<gene>
    <name evidence="1" type="ORF">Amon02_001150700</name>
</gene>
<proteinExistence type="predicted"/>
<reference evidence="1" key="1">
    <citation type="submission" date="2023-04" db="EMBL/GenBank/DDBJ databases">
        <title>Ambrosiozyma monospora NBRC 10751.</title>
        <authorList>
            <person name="Ichikawa N."/>
            <person name="Sato H."/>
            <person name="Tonouchi N."/>
        </authorList>
    </citation>
    <scope>NUCLEOTIDE SEQUENCE</scope>
    <source>
        <strain evidence="1">NBRC 10751</strain>
    </source>
</reference>
<comment type="caution">
    <text evidence="1">The sequence shown here is derived from an EMBL/GenBank/DDBJ whole genome shotgun (WGS) entry which is preliminary data.</text>
</comment>
<name>A0ACB5U5P5_AMBMO</name>
<accession>A0ACB5U5P5</accession>
<organism evidence="1 2">
    <name type="scientific">Ambrosiozyma monospora</name>
    <name type="common">Yeast</name>
    <name type="synonym">Endomycopsis monosporus</name>
    <dbReference type="NCBI Taxonomy" id="43982"/>
    <lineage>
        <taxon>Eukaryota</taxon>
        <taxon>Fungi</taxon>
        <taxon>Dikarya</taxon>
        <taxon>Ascomycota</taxon>
        <taxon>Saccharomycotina</taxon>
        <taxon>Pichiomycetes</taxon>
        <taxon>Pichiales</taxon>
        <taxon>Pichiaceae</taxon>
        <taxon>Ambrosiozyma</taxon>
    </lineage>
</organism>
<protein>
    <submittedName>
        <fullName evidence="1">Unnamed protein product</fullName>
    </submittedName>
</protein>
<evidence type="ECO:0000313" key="2">
    <source>
        <dbReference type="Proteomes" id="UP001165064"/>
    </source>
</evidence>